<proteinExistence type="predicted"/>
<dbReference type="RefSeq" id="XP_022750910.1">
    <property type="nucleotide sequence ID" value="XM_022895175.1"/>
</dbReference>
<evidence type="ECO:0000313" key="2">
    <source>
        <dbReference type="Proteomes" id="UP000515121"/>
    </source>
</evidence>
<dbReference type="Proteomes" id="UP000515121">
    <property type="component" value="Unplaced"/>
</dbReference>
<feature type="region of interest" description="Disordered" evidence="1">
    <location>
        <begin position="56"/>
        <end position="75"/>
    </location>
</feature>
<dbReference type="KEGG" id="dzi:111299748"/>
<evidence type="ECO:0000256" key="1">
    <source>
        <dbReference type="SAM" id="MobiDB-lite"/>
    </source>
</evidence>
<keyword evidence="2" id="KW-1185">Reference proteome</keyword>
<feature type="region of interest" description="Disordered" evidence="1">
    <location>
        <begin position="1"/>
        <end position="23"/>
    </location>
</feature>
<gene>
    <name evidence="3" type="primary">LOC111299748</name>
</gene>
<accession>A0A6P5ZEH9</accession>
<evidence type="ECO:0000313" key="3">
    <source>
        <dbReference type="RefSeq" id="XP_022750910.1"/>
    </source>
</evidence>
<name>A0A6P5ZEH9_DURZI</name>
<dbReference type="GeneID" id="111299748"/>
<sequence length="308" mass="33961">MEEGDKSIGGGGETSSRVSAGSPSWLCASRQRFTIELRPGETTIVSWKRLVKDAQNTSPPLTARKNEDSPDECFQDNKSTVKQNGLLVNSEKLECVNEPVLSVAQQSRKRSKNMAKGQGEKVDVHVPSKHAKVEHGRLNFAATKALLEGQTSALLQDIAANSKHDQKLHNLLSSPIRSCIKKPAYAGTMSEHYSDTGISNNDASISPLNSKDANKSRSVTIHSMDKGNNTNSVATHQKYLDKNSCKQLESQARKLMTDNVEVGISTEVEQREKRVTCGELPDLNLPFYTVQPEVSNCISKFQPEYMWT</sequence>
<dbReference type="AlphaFoldDB" id="A0A6P5ZEH9"/>
<protein>
    <submittedName>
        <fullName evidence="3">Uncharacterized protein LOC111299748</fullName>
    </submittedName>
</protein>
<organism evidence="2 3">
    <name type="scientific">Durio zibethinus</name>
    <name type="common">Durian</name>
    <dbReference type="NCBI Taxonomy" id="66656"/>
    <lineage>
        <taxon>Eukaryota</taxon>
        <taxon>Viridiplantae</taxon>
        <taxon>Streptophyta</taxon>
        <taxon>Embryophyta</taxon>
        <taxon>Tracheophyta</taxon>
        <taxon>Spermatophyta</taxon>
        <taxon>Magnoliopsida</taxon>
        <taxon>eudicotyledons</taxon>
        <taxon>Gunneridae</taxon>
        <taxon>Pentapetalae</taxon>
        <taxon>rosids</taxon>
        <taxon>malvids</taxon>
        <taxon>Malvales</taxon>
        <taxon>Malvaceae</taxon>
        <taxon>Helicteroideae</taxon>
        <taxon>Durio</taxon>
    </lineage>
</organism>
<reference evidence="3" key="1">
    <citation type="submission" date="2025-08" db="UniProtKB">
        <authorList>
            <consortium name="RefSeq"/>
        </authorList>
    </citation>
    <scope>IDENTIFICATION</scope>
    <source>
        <tissue evidence="3">Fruit stalk</tissue>
    </source>
</reference>
<dbReference type="OrthoDB" id="68076at2759"/>